<dbReference type="SUPFAM" id="SSF56672">
    <property type="entry name" value="DNA/RNA polymerases"/>
    <property type="match status" value="1"/>
</dbReference>
<dbReference type="InterPro" id="IPR013697">
    <property type="entry name" value="DNA_pol_e_suA_C"/>
</dbReference>
<evidence type="ECO:0000256" key="18">
    <source>
        <dbReference type="RuleBase" id="RU365029"/>
    </source>
</evidence>
<dbReference type="Proteomes" id="UP000515158">
    <property type="component" value="Unplaced"/>
</dbReference>
<dbReference type="CTD" id="136032005"/>
<dbReference type="FunFam" id="1.10.287.690:FF:000005">
    <property type="entry name" value="DNA polymerase epsilon catalytic subunit"/>
    <property type="match status" value="1"/>
</dbReference>
<keyword evidence="12 18" id="KW-0408">Iron</keyword>
<dbReference type="InterPro" id="IPR006172">
    <property type="entry name" value="DNA-dir_DNA_pol_B"/>
</dbReference>
<evidence type="ECO:0000256" key="14">
    <source>
        <dbReference type="ARBA" id="ARBA00023125"/>
    </source>
</evidence>
<proteinExistence type="inferred from homology"/>
<dbReference type="GO" id="GO:0003677">
    <property type="term" value="F:DNA binding"/>
    <property type="evidence" value="ECO:0007669"/>
    <property type="project" value="UniProtKB-KW"/>
</dbReference>
<keyword evidence="6 18" id="KW-0548">Nucleotidyltransferase</keyword>
<dbReference type="PANTHER" id="PTHR10670">
    <property type="entry name" value="DNA POLYMERASE EPSILON CATALYTIC SUBUNIT A"/>
    <property type="match status" value="1"/>
</dbReference>
<keyword evidence="13 18" id="KW-0411">Iron-sulfur</keyword>
<dbReference type="KEGG" id="tpal:117643378"/>
<keyword evidence="4 18" id="KW-0004">4Fe-4S</keyword>
<dbReference type="FunFam" id="3.30.342.10:FF:000005">
    <property type="entry name" value="DNA polymerase epsilon catalytic subunit"/>
    <property type="match status" value="1"/>
</dbReference>
<dbReference type="Gene3D" id="3.30.342.10">
    <property type="entry name" value="DNA Polymerase, chain B, domain 1"/>
    <property type="match status" value="1"/>
</dbReference>
<keyword evidence="21" id="KW-1185">Reference proteome</keyword>
<dbReference type="Pfam" id="PF23250">
    <property type="entry name" value="zf_DPOE_2"/>
    <property type="match status" value="1"/>
</dbReference>
<dbReference type="FunFam" id="3.30.420.10:FF:000010">
    <property type="entry name" value="DNA polymerase epsilon catalytic subunit"/>
    <property type="match status" value="1"/>
</dbReference>
<dbReference type="RefSeq" id="XP_034238117.1">
    <property type="nucleotide sequence ID" value="XM_034382226.1"/>
</dbReference>
<evidence type="ECO:0000256" key="9">
    <source>
        <dbReference type="ARBA" id="ARBA00022771"/>
    </source>
</evidence>
<dbReference type="GO" id="GO:0003887">
    <property type="term" value="F:DNA-directed DNA polymerase activity"/>
    <property type="evidence" value="ECO:0007669"/>
    <property type="project" value="UniProtKB-KW"/>
</dbReference>
<dbReference type="GO" id="GO:0006287">
    <property type="term" value="P:base-excision repair, gap-filling"/>
    <property type="evidence" value="ECO:0007669"/>
    <property type="project" value="TreeGrafter"/>
</dbReference>
<dbReference type="RefSeq" id="XP_034238119.1">
    <property type="nucleotide sequence ID" value="XM_034382228.1"/>
</dbReference>
<sequence>MVLQNSGKYKPEKGGRGEKNFSGGPKEDNNESRLKQALENDAIDSKYGFKRVTDHQERAGFLINMHTTEILDADKKLISAVDYYFIQDDGTRFKASLPYKPYFYILAKKENIQEVSAYISKKFAGHISSLEIVSKEDLDLPNHLIGLKQRYLKLSFLTVNDLMKVRPQIMSAVKKNKEREKGNTYYSELLSKALATNSTGVTPKFTDHMENIIDIREYDVPYHIRVSIDNKIFCGSWYSVCSRGAEAPFIVKRNDIIERPDMIVLAYDIETTKLPLKFPDAQSDQIMMISYMIDGQGYLITNREIISADVEDFEYTPKPEFEGFFTIFNEPDERALLLRFFEHIMDVKPHIFVTYNGDFFDWPFVEARAAIHQLDMKQEIGFSKNKEGTYCCRSAMHMDCLCWVKRDSYLPVGSQNLKAVAKAKLRYDPVEIDPEDMCAMAAEQPQVMSNYSVSDAVATYYLYMKYVHPFIFALCTIIPLEPDEVLRKGSGTLCEALLMVEAFHANIIFPNKQESELNKLSEDGHVLDQETYVGGHVEALESGVFRADIPCQFRIVPSACEKLLGNVEDALKHAIVEEEQIPLEMVTNFEEIADDIRVKLQDLRDTPMRLETPIIYHLDVGAMYPNIILTNRLQPSAMVDEQTCAACDFNRPGAKCQRKMAWMWRGEVMPASRNEFQRIQQQLETEKFPPQFPGGPHRAFHQLSREDQAAYEKKRLSEYCRKAYKKTHVTRIEERYTTICQKENSFYVDTVRAFRDRRYEYKGLQKVAKKQVSDAVASGDAGEIKSAKNREVLYDSLQLAHKCILNSFYGYVMRRGARWHSMEMAGIVCFTGANIITKAREIIEQVGRPLELDTDGIWCILPASFPENYVIKSTHPKKSKVTISYPNAILNYMVKDAFTNDQYHELINAETLEYKLRSENSVFFEVDGPYKAMVLPSSKEEGKRLKKRYAVFNFDGSLAELKGFEVKRRGELQLVKIFQSSVFDAFLKGDTLEECYDSVAKVADYWLDVLYSKGVNLPDSELFDLISENRSMSKKLEEYGGQKSTSISTAKRLAEFLGDQMVKDAGLACKFIISKKPEGAPVTERAIPLAIFQSEPSVKRHFLRKWLKDTSINDIDIRQVLDWNYYIERLGGTIQKIITIPAAMQGVANPVPRVRHPDWLHKKLLEKNDTLKQRRITELFSVKPKEVPQEVGSERMDGNEVANGGSEDMFGSEMADIEDLGGSEVSPVGGRPVCNKRKRFQTPPGTSQDSSLSSQDWREALGPPPPMGTNKEERQAWLLYQKKKWALQAEARAARRGGAEKRARIDNGDGAPIARPSGFGRGSAATLGGFLRRTQRTLLDTPWQIIQIAETSQPGVLKLWALVGHDLHQIKLKVPRIFYVNQRLARAEPENNATTLWKKCNRILPRSRPVFHLYEYSVPEDLFREHSQELMADLSAPDIEGIYETQMSLEFRALIRLGCVCSVDKHVARSMAHAGVPDTFQLEDLQFRSLSQQSYLETTEDGNPLKHLYLYHHQIPNGTRAMFGLFIPPTKKSLIIVLDTVRTNQMPNMSSLYNAERNAKVSRGHEETSLPQKEFNFEIRVETDVKQVYRLIQNALQAYRDERKGPSLLAIQSIHDLSTINSVMPGLGEFPQMAIHGLGDAENLYSALDWQRIGAKAILRHYLNSERVLTISTEQCRYFHVPLGNLPADATLFGADLFYARHLSKQNFVLWCSNTDRPDLGGREADDNRLLTEFEESSTVVSNSPNAYSTLCVDLEIDSLAVNTLLQSHHVHDIEGTAAGVAFDAMPQASLEDMISGQTAILPSYDETALCSAAFKVLRSMVNAWLRDVTMYKNEFADLQIVHFYRWIRSPNALLYDPALRRTLHNLMKKLFMQLVAEFKRLGSIIIYANFNKVMLCTKKKNVQDALAYVEYIVTSIHNKELFHSIQITYQQCWEYLLWLDLSNHAGVRGKLPTELENEQNEDEICTPKDDDDTPEIVMNWNLMEYLPEDAACQDNFSAIIAGYIMKVYLHLKENLVADGQTPARKKRVSSQSQTQSKPLGIGVHASTAEYAKELITGEMAQKLFYITEKIHKKLPSQPCNEKSLFPQLPGAHLKLINPALEFVKAVCKVLSLDTSVSDEVGVLRRNLLRLIKVGNFSDLAEWKDPCISFVLPEVICKSCNHCRDIDLCKDNYKAEDEGRPVWKCPMCNNSYENVEIEHMLVDTINRKAMAAILQDLQCRKCLQIKMENMPEYCSCAGEYNTLLSKSDFGIHLRTFRSIAEHFNMPLLLETVDWTIQTNPSIVVS</sequence>
<feature type="compositionally biased region" description="Polar residues" evidence="19">
    <location>
        <begin position="1243"/>
        <end position="1255"/>
    </location>
</feature>
<keyword evidence="11 18" id="KW-0239">DNA-directed DNA polymerase</keyword>
<dbReference type="InterPro" id="IPR006133">
    <property type="entry name" value="DNA-dir_DNA_pol_B_exonuc"/>
</dbReference>
<keyword evidence="10 18" id="KW-0862">Zinc</keyword>
<evidence type="ECO:0000256" key="15">
    <source>
        <dbReference type="ARBA" id="ARBA00023242"/>
    </source>
</evidence>
<comment type="catalytic activity">
    <reaction evidence="18">
        <text>DNA(n) + a 2'-deoxyribonucleoside 5'-triphosphate = DNA(n+1) + diphosphate</text>
        <dbReference type="Rhea" id="RHEA:22508"/>
        <dbReference type="Rhea" id="RHEA-COMP:17339"/>
        <dbReference type="Rhea" id="RHEA-COMP:17340"/>
        <dbReference type="ChEBI" id="CHEBI:33019"/>
        <dbReference type="ChEBI" id="CHEBI:61560"/>
        <dbReference type="ChEBI" id="CHEBI:173112"/>
        <dbReference type="EC" id="2.7.7.7"/>
    </reaction>
</comment>
<name>A0A6P8YVF6_THRPL</name>
<keyword evidence="9 18" id="KW-0863">Zinc-finger</keyword>
<dbReference type="CDD" id="cd05535">
    <property type="entry name" value="POLBc_epsilon"/>
    <property type="match status" value="1"/>
</dbReference>
<dbReference type="InterPro" id="IPR023211">
    <property type="entry name" value="DNA_pol_palm_dom_sf"/>
</dbReference>
<dbReference type="Pfam" id="PF03104">
    <property type="entry name" value="DNA_pol_B_exo1"/>
    <property type="match status" value="1"/>
</dbReference>
<dbReference type="Gene3D" id="1.10.132.60">
    <property type="entry name" value="DNA polymerase family B, C-terminal domain"/>
    <property type="match status" value="1"/>
</dbReference>
<evidence type="ECO:0000256" key="7">
    <source>
        <dbReference type="ARBA" id="ARBA00022705"/>
    </source>
</evidence>
<dbReference type="InterPro" id="IPR012337">
    <property type="entry name" value="RNaseH-like_sf"/>
</dbReference>
<feature type="compositionally biased region" description="Basic and acidic residues" evidence="19">
    <location>
        <begin position="1185"/>
        <end position="1198"/>
    </location>
</feature>
<dbReference type="InterPro" id="IPR042087">
    <property type="entry name" value="DNA_pol_B_thumb"/>
</dbReference>
<evidence type="ECO:0000256" key="5">
    <source>
        <dbReference type="ARBA" id="ARBA00022679"/>
    </source>
</evidence>
<evidence type="ECO:0000256" key="1">
    <source>
        <dbReference type="ARBA" id="ARBA00001966"/>
    </source>
</evidence>
<keyword evidence="14 18" id="KW-0238">DNA-binding</keyword>
<dbReference type="GO" id="GO:0008622">
    <property type="term" value="C:epsilon DNA polymerase complex"/>
    <property type="evidence" value="ECO:0007669"/>
    <property type="project" value="InterPro"/>
</dbReference>
<evidence type="ECO:0000313" key="22">
    <source>
        <dbReference type="RefSeq" id="XP_034238117.1"/>
    </source>
</evidence>
<dbReference type="FunFam" id="3.90.1600.10:FF:000006">
    <property type="entry name" value="DNA polymerase epsilon catalytic subunit"/>
    <property type="match status" value="1"/>
</dbReference>
<feature type="region of interest" description="Disordered" evidence="19">
    <location>
        <begin position="1297"/>
        <end position="1318"/>
    </location>
</feature>
<gene>
    <name evidence="22 23" type="primary">LOC117643378</name>
</gene>
<evidence type="ECO:0000256" key="8">
    <source>
        <dbReference type="ARBA" id="ARBA00022723"/>
    </source>
</evidence>
<comment type="similarity">
    <text evidence="3 18">Belongs to the DNA polymerase type-B family.</text>
</comment>
<organism evidence="22">
    <name type="scientific">Thrips palmi</name>
    <name type="common">Melon thrips</name>
    <dbReference type="NCBI Taxonomy" id="161013"/>
    <lineage>
        <taxon>Eukaryota</taxon>
        <taxon>Metazoa</taxon>
        <taxon>Ecdysozoa</taxon>
        <taxon>Arthropoda</taxon>
        <taxon>Hexapoda</taxon>
        <taxon>Insecta</taxon>
        <taxon>Pterygota</taxon>
        <taxon>Neoptera</taxon>
        <taxon>Paraneoptera</taxon>
        <taxon>Thysanoptera</taxon>
        <taxon>Terebrantia</taxon>
        <taxon>Thripoidea</taxon>
        <taxon>Thripidae</taxon>
        <taxon>Thrips</taxon>
    </lineage>
</organism>
<dbReference type="SUPFAM" id="SSF53098">
    <property type="entry name" value="Ribonuclease H-like"/>
    <property type="match status" value="1"/>
</dbReference>
<evidence type="ECO:0000256" key="19">
    <source>
        <dbReference type="SAM" id="MobiDB-lite"/>
    </source>
</evidence>
<reference evidence="22 23" key="1">
    <citation type="submission" date="2025-04" db="UniProtKB">
        <authorList>
            <consortium name="RefSeq"/>
        </authorList>
    </citation>
    <scope>IDENTIFICATION</scope>
    <source>
        <tissue evidence="22 23">Total insect</tissue>
    </source>
</reference>
<evidence type="ECO:0000313" key="21">
    <source>
        <dbReference type="Proteomes" id="UP000515158"/>
    </source>
</evidence>
<dbReference type="SMART" id="SM01159">
    <property type="entry name" value="DUF1744"/>
    <property type="match status" value="1"/>
</dbReference>
<feature type="compositionally biased region" description="Basic and acidic residues" evidence="19">
    <location>
        <begin position="1297"/>
        <end position="1307"/>
    </location>
</feature>
<evidence type="ECO:0000256" key="6">
    <source>
        <dbReference type="ARBA" id="ARBA00022695"/>
    </source>
</evidence>
<dbReference type="Gene3D" id="3.90.1600.10">
    <property type="entry name" value="Palm domain of DNA polymerase"/>
    <property type="match status" value="1"/>
</dbReference>
<feature type="region of interest" description="Disordered" evidence="19">
    <location>
        <begin position="1185"/>
        <end position="1271"/>
    </location>
</feature>
<evidence type="ECO:0000256" key="11">
    <source>
        <dbReference type="ARBA" id="ARBA00022932"/>
    </source>
</evidence>
<evidence type="ECO:0000256" key="16">
    <source>
        <dbReference type="ARBA" id="ARBA00057054"/>
    </source>
</evidence>
<evidence type="ECO:0000256" key="3">
    <source>
        <dbReference type="ARBA" id="ARBA00005755"/>
    </source>
</evidence>
<dbReference type="Pfam" id="PF22634">
    <property type="entry name" value="POL2_thumb"/>
    <property type="match status" value="1"/>
</dbReference>
<dbReference type="CDD" id="cd05779">
    <property type="entry name" value="DNA_polB_epsilon_exo"/>
    <property type="match status" value="1"/>
</dbReference>
<dbReference type="GeneID" id="117643378"/>
<keyword evidence="7 18" id="KW-0235">DNA replication</keyword>
<keyword evidence="5 18" id="KW-0808">Transferase</keyword>
<comment type="subunit">
    <text evidence="17">Heterotetramer. Consists of 4 subunits: POL2, DPB2, DPB3 and DPB4.</text>
</comment>
<dbReference type="FunFam" id="1.10.132.60:FF:000002">
    <property type="entry name" value="DNA polymerase epsilon catalytic subunit"/>
    <property type="match status" value="1"/>
</dbReference>
<accession>A0A6P8YVF6</accession>
<evidence type="ECO:0000256" key="10">
    <source>
        <dbReference type="ARBA" id="ARBA00022833"/>
    </source>
</evidence>
<dbReference type="Pfam" id="PF22912">
    <property type="entry name" value="zf-DPOE"/>
    <property type="match status" value="1"/>
</dbReference>
<dbReference type="GO" id="GO:0000278">
    <property type="term" value="P:mitotic cell cycle"/>
    <property type="evidence" value="ECO:0007669"/>
    <property type="project" value="TreeGrafter"/>
</dbReference>
<evidence type="ECO:0000256" key="12">
    <source>
        <dbReference type="ARBA" id="ARBA00023004"/>
    </source>
</evidence>
<comment type="subcellular location">
    <subcellularLocation>
        <location evidence="2 18">Nucleus</location>
    </subcellularLocation>
</comment>
<dbReference type="OrthoDB" id="10060449at2759"/>
<dbReference type="GO" id="GO:0051539">
    <property type="term" value="F:4 iron, 4 sulfur cluster binding"/>
    <property type="evidence" value="ECO:0007669"/>
    <property type="project" value="UniProtKB-KW"/>
</dbReference>
<comment type="cofactor">
    <cofactor evidence="1 18">
        <name>[4Fe-4S] cluster</name>
        <dbReference type="ChEBI" id="CHEBI:49883"/>
    </cofactor>
</comment>
<dbReference type="SMART" id="SM00486">
    <property type="entry name" value="POLBc"/>
    <property type="match status" value="1"/>
</dbReference>
<evidence type="ECO:0000256" key="2">
    <source>
        <dbReference type="ARBA" id="ARBA00004123"/>
    </source>
</evidence>
<dbReference type="InterPro" id="IPR055191">
    <property type="entry name" value="POL2_thumb"/>
</dbReference>
<keyword evidence="8 18" id="KW-0479">Metal-binding</keyword>
<dbReference type="GO" id="GO:0006272">
    <property type="term" value="P:leading strand elongation"/>
    <property type="evidence" value="ECO:0007669"/>
    <property type="project" value="TreeGrafter"/>
</dbReference>
<evidence type="ECO:0000256" key="17">
    <source>
        <dbReference type="ARBA" id="ARBA00065544"/>
    </source>
</evidence>
<dbReference type="GO" id="GO:0008270">
    <property type="term" value="F:zinc ion binding"/>
    <property type="evidence" value="ECO:0007669"/>
    <property type="project" value="UniProtKB-KW"/>
</dbReference>
<keyword evidence="15 18" id="KW-0539">Nucleus</keyword>
<evidence type="ECO:0000313" key="23">
    <source>
        <dbReference type="RefSeq" id="XP_034238119.1"/>
    </source>
</evidence>
<dbReference type="InterPro" id="IPR029703">
    <property type="entry name" value="POL2"/>
</dbReference>
<evidence type="ECO:0000256" key="13">
    <source>
        <dbReference type="ARBA" id="ARBA00023014"/>
    </source>
</evidence>
<comment type="function">
    <text evidence="16 18">DNA polymerase II participates in chromosomal DNA replication.</text>
</comment>
<dbReference type="GO" id="GO:0006297">
    <property type="term" value="P:nucleotide-excision repair, DNA gap filling"/>
    <property type="evidence" value="ECO:0007669"/>
    <property type="project" value="TreeGrafter"/>
</dbReference>
<feature type="region of interest" description="Disordered" evidence="19">
    <location>
        <begin position="1"/>
        <end position="31"/>
    </location>
</feature>
<dbReference type="InterPro" id="IPR054475">
    <property type="entry name" value="Znf-DPOE"/>
</dbReference>
<dbReference type="InterPro" id="IPR043502">
    <property type="entry name" value="DNA/RNA_pol_sf"/>
</dbReference>
<dbReference type="GO" id="GO:0045004">
    <property type="term" value="P:DNA replication proofreading"/>
    <property type="evidence" value="ECO:0007669"/>
    <property type="project" value="TreeGrafter"/>
</dbReference>
<dbReference type="Gene3D" id="3.30.420.10">
    <property type="entry name" value="Ribonuclease H-like superfamily/Ribonuclease H"/>
    <property type="match status" value="1"/>
</dbReference>
<feature type="compositionally biased region" description="Basic and acidic residues" evidence="19">
    <location>
        <begin position="9"/>
        <end position="31"/>
    </location>
</feature>
<dbReference type="PANTHER" id="PTHR10670:SF0">
    <property type="entry name" value="DNA POLYMERASE EPSILON CATALYTIC SUBUNIT A"/>
    <property type="match status" value="1"/>
</dbReference>
<evidence type="ECO:0000256" key="4">
    <source>
        <dbReference type="ARBA" id="ARBA00022485"/>
    </source>
</evidence>
<evidence type="ECO:0000259" key="20">
    <source>
        <dbReference type="SMART" id="SM01159"/>
    </source>
</evidence>
<dbReference type="GO" id="GO:0000166">
    <property type="term" value="F:nucleotide binding"/>
    <property type="evidence" value="ECO:0007669"/>
    <property type="project" value="InterPro"/>
</dbReference>
<dbReference type="GO" id="GO:0008310">
    <property type="term" value="F:single-stranded DNA 3'-5' DNA exonuclease activity"/>
    <property type="evidence" value="ECO:0007669"/>
    <property type="project" value="TreeGrafter"/>
</dbReference>
<dbReference type="EC" id="2.7.7.7" evidence="18"/>
<feature type="domain" description="DNA polymerase epsilon catalytic subunit A C-terminal" evidence="20">
    <location>
        <begin position="1548"/>
        <end position="1948"/>
    </location>
</feature>
<dbReference type="InterPro" id="IPR036397">
    <property type="entry name" value="RNaseH_sf"/>
</dbReference>
<protein>
    <recommendedName>
        <fullName evidence="18">DNA polymerase epsilon catalytic subunit</fullName>
        <ecNumber evidence="18">2.7.7.7</ecNumber>
    </recommendedName>
</protein>
<dbReference type="Pfam" id="PF08490">
    <property type="entry name" value="DUF1744"/>
    <property type="match status" value="1"/>
</dbReference>